<name>A0A0H3EIQ1_ECO8N</name>
<organism evidence="1 2">
    <name type="scientific">Escherichia coli O83:H1 (strain NRG 857C / AIEC)</name>
    <dbReference type="NCBI Taxonomy" id="685038"/>
    <lineage>
        <taxon>Bacteria</taxon>
        <taxon>Pseudomonadati</taxon>
        <taxon>Pseudomonadota</taxon>
        <taxon>Gammaproteobacteria</taxon>
        <taxon>Enterobacterales</taxon>
        <taxon>Enterobacteriaceae</taxon>
        <taxon>Escherichia</taxon>
    </lineage>
</organism>
<dbReference type="Proteomes" id="UP000008614">
    <property type="component" value="Chromosome"/>
</dbReference>
<accession>A0A0H3EIQ1</accession>
<dbReference type="RefSeq" id="WP_000829599.1">
    <property type="nucleotide sequence ID" value="NC_017634.1"/>
</dbReference>
<reference evidence="1 2" key="1">
    <citation type="journal article" date="2010" name="BMC Genomics">
        <title>Genome sequence of adherent-invasive Escherichia coli and comparative genomic analysis with other E. coli pathotypes.</title>
        <authorList>
            <person name="Nash J.H."/>
            <person name="Villegas A."/>
            <person name="Kropinski A.M."/>
            <person name="Aguilar-Valenzuela R."/>
            <person name="Konczy P."/>
            <person name="Mascarenhas M."/>
            <person name="Ziebell K."/>
            <person name="Torres A.G."/>
            <person name="Karmali M.A."/>
            <person name="Coombes B.K."/>
        </authorList>
    </citation>
    <scope>NUCLEOTIDE SEQUENCE [LARGE SCALE GENOMIC DNA]</scope>
    <source>
        <strain evidence="2">NRG 857C / AIEC</strain>
    </source>
</reference>
<dbReference type="Pfam" id="PF13665">
    <property type="entry name" value="Tox-PAAR-like"/>
    <property type="match status" value="1"/>
</dbReference>
<dbReference type="AlphaFoldDB" id="A0A0H3EIQ1"/>
<dbReference type="PATRIC" id="fig|685038.3.peg.1451"/>
<proteinExistence type="predicted"/>
<evidence type="ECO:0000313" key="2">
    <source>
        <dbReference type="Proteomes" id="UP000008614"/>
    </source>
</evidence>
<sequence length="377" mass="41243">MAENHIGCRESKYVAICIAPDVCKVGDAIVPFDSFQDLTHEKIYISNVRARGNPILTVDCIIAGTRSNAGKGVSSGTSLGSGDCRILTGVDHIKCKGKPVARNLSLVAMNNDNTVGKLYTQTNPPNQIIPVKESSLWARYLELQRQQQEFELESKKQEADAMIGLGKAFINGWYMLGALIAKGQMQNDIAQMESNIALARGLGMDTQIMERANETNREVMETIDPREPLLKPANETQAMAMEVEPWLELMTGVGALVKGLVKFSAKFAIKSVGRMGRSGAKIVLDANGLPIPVPPSVGAAGRVPRVLQTGGNTLEARTARELNEFFGKNINRREWGKALEKLKKDLRLRGDHHGRILDNGDYIDDSGNILGNIEDYL</sequence>
<gene>
    <name evidence="1" type="ordered locus">NRG857_07200</name>
</gene>
<evidence type="ECO:0000313" key="1">
    <source>
        <dbReference type="EMBL" id="ADR26867.1"/>
    </source>
</evidence>
<dbReference type="KEGG" id="eln:NRG857_07200"/>
<dbReference type="EMBL" id="CP001855">
    <property type="protein sequence ID" value="ADR26867.1"/>
    <property type="molecule type" value="Genomic_DNA"/>
</dbReference>
<keyword evidence="2" id="KW-1185">Reference proteome</keyword>
<dbReference type="HOGENOM" id="CLU_062190_0_0_6"/>
<protein>
    <submittedName>
        <fullName evidence="1">Filamentous hemagglutinin family outer membrane protein</fullName>
    </submittedName>
</protein>